<feature type="transmembrane region" description="Helical" evidence="1">
    <location>
        <begin position="208"/>
        <end position="227"/>
    </location>
</feature>
<protein>
    <submittedName>
        <fullName evidence="2">Uncharacterized protein</fullName>
    </submittedName>
</protein>
<dbReference type="RefSeq" id="XP_003072624.1">
    <property type="nucleotide sequence ID" value="XM_003072578.1"/>
</dbReference>
<feature type="transmembrane region" description="Helical" evidence="1">
    <location>
        <begin position="97"/>
        <end position="117"/>
    </location>
</feature>
<proteinExistence type="predicted"/>
<evidence type="ECO:0000256" key="1">
    <source>
        <dbReference type="SAM" id="Phobius"/>
    </source>
</evidence>
<sequence>MNSIIDVKDGEEEDRFLIRPSNKEKIQKIVFLFYITIMAYILIQFLEVFPLQTSTKKMVFRIISNVSMALPCIKMAYTILMYKVWDSSSEDFRKLEILQCAKALVDLVLMMFVIQEWRSKKFQMTSEKTGSAILISYVLFLSQILSEDFESGSITAILSGGILTKTVTIIEEKQFQKFQSLLKIAIDFISRGIPDVSAKKDILKALEVVFPVFFISFFVMIIIGIFMKFEKKLLKNFKLPRKILTVACGLILFLLSFFVFEKGIDMAKELGQKPFLSSRFLSFRFR</sequence>
<keyword evidence="3" id="KW-1185">Reference proteome</keyword>
<evidence type="ECO:0000313" key="2">
    <source>
        <dbReference type="EMBL" id="ADM11264.1"/>
    </source>
</evidence>
<feature type="transmembrane region" description="Helical" evidence="1">
    <location>
        <begin position="239"/>
        <end position="260"/>
    </location>
</feature>
<feature type="transmembrane region" description="Helical" evidence="1">
    <location>
        <begin position="29"/>
        <end position="50"/>
    </location>
</feature>
<gene>
    <name evidence="2" type="ORF">Eint_031220</name>
</gene>
<dbReference type="HOGENOM" id="CLU_940184_0_0_1"/>
<dbReference type="Proteomes" id="UP000002313">
    <property type="component" value="Chromosome III"/>
</dbReference>
<reference evidence="2 3" key="2">
    <citation type="journal article" date="2012" name="Proc. Natl. Acad. Sci. U.S.A.">
        <title>Gain and loss of multiple functionally related, horizontally transferred genes in the reduced genomes of two microsporidian parasites.</title>
        <authorList>
            <person name="Pombert J.-F."/>
            <person name="Selman M."/>
            <person name="Burki F."/>
            <person name="Bardell F.T."/>
            <person name="Farinelli L."/>
            <person name="Solter L.F."/>
            <person name="Whitman D.W."/>
            <person name="Weiss L.M."/>
            <person name="Corradi N."/>
            <person name="Keeling P.J."/>
        </authorList>
    </citation>
    <scope>NUCLEOTIDE SEQUENCE [LARGE SCALE GENOMIC DNA]</scope>
    <source>
        <strain evidence="2 3">ATCC 50506</strain>
    </source>
</reference>
<dbReference type="EMBL" id="CP001944">
    <property type="protein sequence ID" value="ADM11264.1"/>
    <property type="molecule type" value="Genomic_DNA"/>
</dbReference>
<evidence type="ECO:0000313" key="3">
    <source>
        <dbReference type="Proteomes" id="UP000002313"/>
    </source>
</evidence>
<feature type="transmembrane region" description="Helical" evidence="1">
    <location>
        <begin position="62"/>
        <end position="85"/>
    </location>
</feature>
<accession>E0S6C9</accession>
<dbReference type="KEGG" id="ein:Eint_031220"/>
<dbReference type="OrthoDB" id="10531175at2759"/>
<organism evidence="2 3">
    <name type="scientific">Encephalitozoon intestinalis (strain ATCC 50506)</name>
    <name type="common">Microsporidian parasite</name>
    <name type="synonym">Septata intestinalis</name>
    <dbReference type="NCBI Taxonomy" id="876142"/>
    <lineage>
        <taxon>Eukaryota</taxon>
        <taxon>Fungi</taxon>
        <taxon>Fungi incertae sedis</taxon>
        <taxon>Microsporidia</taxon>
        <taxon>Unikaryonidae</taxon>
        <taxon>Encephalitozoon</taxon>
    </lineage>
</organism>
<dbReference type="VEuPathDB" id="MicrosporidiaDB:Eint_031220"/>
<reference evidence="2 3" key="1">
    <citation type="journal article" date="2010" name="Nat. Commun.">
        <title>The complete sequence of the smallest known nuclear genome from the microsporidian Encephalitozoon intestinalis.</title>
        <authorList>
            <person name="Corradi N."/>
            <person name="Pombert J.-F."/>
            <person name="Farinelli L."/>
            <person name="Didier E.S."/>
            <person name="Keeling P.J."/>
        </authorList>
    </citation>
    <scope>NUCLEOTIDE SEQUENCE [LARGE SCALE GENOMIC DNA]</scope>
    <source>
        <strain evidence="2 3">ATCC 50506</strain>
    </source>
</reference>
<dbReference type="AlphaFoldDB" id="E0S6C9"/>
<keyword evidence="1" id="KW-0812">Transmembrane</keyword>
<dbReference type="GeneID" id="9698876"/>
<name>E0S6C9_ENCIT</name>
<keyword evidence="1" id="KW-0472">Membrane</keyword>
<keyword evidence="1" id="KW-1133">Transmembrane helix</keyword>